<dbReference type="Gene3D" id="3.30.497.10">
    <property type="entry name" value="Antithrombin, subunit I, domain 2"/>
    <property type="match status" value="1"/>
</dbReference>
<dbReference type="SMART" id="SM00093">
    <property type="entry name" value="SERPIN"/>
    <property type="match status" value="1"/>
</dbReference>
<dbReference type="GO" id="GO:0004867">
    <property type="term" value="F:serine-type endopeptidase inhibitor activity"/>
    <property type="evidence" value="ECO:0007669"/>
    <property type="project" value="UniProtKB-KW"/>
</dbReference>
<dbReference type="Pfam" id="PF00079">
    <property type="entry name" value="Serpin"/>
    <property type="match status" value="1"/>
</dbReference>
<dbReference type="PANTHER" id="PTHR11461">
    <property type="entry name" value="SERINE PROTEASE INHIBITOR, SERPIN"/>
    <property type="match status" value="1"/>
</dbReference>
<proteinExistence type="inferred from homology"/>
<evidence type="ECO:0000256" key="6">
    <source>
        <dbReference type="SAM" id="MobiDB-lite"/>
    </source>
</evidence>
<dbReference type="InterPro" id="IPR000215">
    <property type="entry name" value="Serpin_fam"/>
</dbReference>
<dbReference type="AlphaFoldDB" id="A0A3S3RSM6"/>
<dbReference type="InterPro" id="IPR042185">
    <property type="entry name" value="Serpin_sf_2"/>
</dbReference>
<sequence length="303" mass="34359">YEQRTERSQRGENGIAVEVVNSVLYNERNPLKREFKNFIDDKYDAEIDDANFETDGEEIMRKVNNYMRQKTRGNIQRFLKNPLPSNTKFALLNALYFSGEWKRTFSSKQTQQGQFQNADQTESQVQYMQQQNAEYNHYVDNAKKVTVIELPYQGDASMILMLPHSKNGLRSLIQQMSNSDVENWLQSMSRGNIASLKLPRMQCKSRVDLKQLLKNLGFKNVFGAEADYSGIGDQVEISAAIHKARVAFEEDGTEASAGTTANAGDQPSSATSGTNVLVKHPFCYIIRDQRNGINLLVGCVTRM</sequence>
<comment type="caution">
    <text evidence="8">The sequence shown here is derived from an EMBL/GenBank/DDBJ whole genome shotgun (WGS) entry which is preliminary data.</text>
</comment>
<dbReference type="OrthoDB" id="671595at2759"/>
<keyword evidence="2" id="KW-0646">Protease inhibitor</keyword>
<dbReference type="InterPro" id="IPR023796">
    <property type="entry name" value="Serpin_dom"/>
</dbReference>
<dbReference type="SUPFAM" id="SSF56574">
    <property type="entry name" value="Serpins"/>
    <property type="match status" value="1"/>
</dbReference>
<evidence type="ECO:0000256" key="2">
    <source>
        <dbReference type="ARBA" id="ARBA00022690"/>
    </source>
</evidence>
<dbReference type="PANTHER" id="PTHR11461:SF211">
    <property type="entry name" value="GH10112P-RELATED"/>
    <property type="match status" value="1"/>
</dbReference>
<reference evidence="8 9" key="1">
    <citation type="journal article" date="2018" name="Gigascience">
        <title>Genomes of trombidid mites reveal novel predicted allergens and laterally-transferred genes associated with secondary metabolism.</title>
        <authorList>
            <person name="Dong X."/>
            <person name="Chaisiri K."/>
            <person name="Xia D."/>
            <person name="Armstrong S.D."/>
            <person name="Fang Y."/>
            <person name="Donnelly M.J."/>
            <person name="Kadowaki T."/>
            <person name="McGarry J.W."/>
            <person name="Darby A.C."/>
            <person name="Makepeace B.L."/>
        </authorList>
    </citation>
    <scope>NUCLEOTIDE SEQUENCE [LARGE SCALE GENOMIC DNA]</scope>
    <source>
        <strain evidence="8">UoL-WK</strain>
    </source>
</reference>
<protein>
    <submittedName>
        <fullName evidence="8">Secreted salivary gland peptide-like protein</fullName>
    </submittedName>
</protein>
<feature type="compositionally biased region" description="Polar residues" evidence="6">
    <location>
        <begin position="256"/>
        <end position="272"/>
    </location>
</feature>
<evidence type="ECO:0000256" key="1">
    <source>
        <dbReference type="ARBA" id="ARBA00009500"/>
    </source>
</evidence>
<name>A0A3S3RSM6_9ACAR</name>
<dbReference type="EMBL" id="NCKU01005820">
    <property type="protein sequence ID" value="RWS04131.1"/>
    <property type="molecule type" value="Genomic_DNA"/>
</dbReference>
<evidence type="ECO:0000313" key="9">
    <source>
        <dbReference type="Proteomes" id="UP000285301"/>
    </source>
</evidence>
<keyword evidence="3" id="KW-0722">Serine protease inhibitor</keyword>
<dbReference type="GO" id="GO:0005615">
    <property type="term" value="C:extracellular space"/>
    <property type="evidence" value="ECO:0007669"/>
    <property type="project" value="InterPro"/>
</dbReference>
<evidence type="ECO:0000256" key="4">
    <source>
        <dbReference type="ARBA" id="ARBA00023180"/>
    </source>
</evidence>
<dbReference type="Gene3D" id="2.30.39.10">
    <property type="entry name" value="Alpha-1-antitrypsin, domain 1"/>
    <property type="match status" value="1"/>
</dbReference>
<accession>A0A3S3RSM6</accession>
<feature type="region of interest" description="Disordered" evidence="6">
    <location>
        <begin position="252"/>
        <end position="272"/>
    </location>
</feature>
<evidence type="ECO:0000313" key="8">
    <source>
        <dbReference type="EMBL" id="RWS04131.1"/>
    </source>
</evidence>
<dbReference type="InterPro" id="IPR036186">
    <property type="entry name" value="Serpin_sf"/>
</dbReference>
<gene>
    <name evidence="8" type="ORF">B4U79_16445</name>
</gene>
<keyword evidence="4" id="KW-0325">Glycoprotein</keyword>
<feature type="non-terminal residue" evidence="8">
    <location>
        <position position="1"/>
    </location>
</feature>
<keyword evidence="9" id="KW-1185">Reference proteome</keyword>
<dbReference type="STRING" id="1965070.A0A3S3RSM6"/>
<evidence type="ECO:0000259" key="7">
    <source>
        <dbReference type="SMART" id="SM00093"/>
    </source>
</evidence>
<dbReference type="Proteomes" id="UP000285301">
    <property type="component" value="Unassembled WGS sequence"/>
</dbReference>
<evidence type="ECO:0000256" key="5">
    <source>
        <dbReference type="RuleBase" id="RU000411"/>
    </source>
</evidence>
<comment type="similarity">
    <text evidence="1 5">Belongs to the serpin family.</text>
</comment>
<feature type="domain" description="Serpin" evidence="7">
    <location>
        <begin position="1"/>
        <end position="303"/>
    </location>
</feature>
<dbReference type="InterPro" id="IPR042178">
    <property type="entry name" value="Serpin_sf_1"/>
</dbReference>
<organism evidence="8 9">
    <name type="scientific">Dinothrombium tinctorium</name>
    <dbReference type="NCBI Taxonomy" id="1965070"/>
    <lineage>
        <taxon>Eukaryota</taxon>
        <taxon>Metazoa</taxon>
        <taxon>Ecdysozoa</taxon>
        <taxon>Arthropoda</taxon>
        <taxon>Chelicerata</taxon>
        <taxon>Arachnida</taxon>
        <taxon>Acari</taxon>
        <taxon>Acariformes</taxon>
        <taxon>Trombidiformes</taxon>
        <taxon>Prostigmata</taxon>
        <taxon>Anystina</taxon>
        <taxon>Parasitengona</taxon>
        <taxon>Trombidioidea</taxon>
        <taxon>Trombidiidae</taxon>
        <taxon>Dinothrombium</taxon>
    </lineage>
</organism>
<evidence type="ECO:0000256" key="3">
    <source>
        <dbReference type="ARBA" id="ARBA00022900"/>
    </source>
</evidence>